<organism evidence="1 2">
    <name type="scientific">Sutcliffiella cohnii</name>
    <dbReference type="NCBI Taxonomy" id="33932"/>
    <lineage>
        <taxon>Bacteria</taxon>
        <taxon>Bacillati</taxon>
        <taxon>Bacillota</taxon>
        <taxon>Bacilli</taxon>
        <taxon>Bacillales</taxon>
        <taxon>Bacillaceae</taxon>
        <taxon>Sutcliffiella</taxon>
    </lineage>
</organism>
<dbReference type="Pfam" id="PF12787">
    <property type="entry name" value="EcsC"/>
    <property type="match status" value="1"/>
</dbReference>
<dbReference type="Proteomes" id="UP000215224">
    <property type="component" value="Chromosome"/>
</dbReference>
<keyword evidence="2" id="KW-1185">Reference proteome</keyword>
<dbReference type="RefSeq" id="WP_066421359.1">
    <property type="nucleotide sequence ID" value="NZ_CP018866.1"/>
</dbReference>
<reference evidence="1 2" key="1">
    <citation type="submission" date="2016-12" db="EMBL/GenBank/DDBJ databases">
        <title>The whole genome sequencing and assembly of Bacillus cohnii DSM 6307T strain.</title>
        <authorList>
            <person name="Lee Y.-J."/>
            <person name="Yi H."/>
            <person name="Bahn Y.-S."/>
            <person name="Kim J.F."/>
            <person name="Lee D.-W."/>
        </authorList>
    </citation>
    <scope>NUCLEOTIDE SEQUENCE [LARGE SCALE GENOMIC DNA]</scope>
    <source>
        <strain evidence="1 2">DSM 6307</strain>
    </source>
</reference>
<accession>A0A223KU24</accession>
<dbReference type="PANTHER" id="PTHR41260:SF1">
    <property type="entry name" value="PROTEIN ECSC"/>
    <property type="match status" value="1"/>
</dbReference>
<gene>
    <name evidence="1" type="ORF">BC6307_16930</name>
</gene>
<dbReference type="AlphaFoldDB" id="A0A223KU24"/>
<dbReference type="STRING" id="1314751.GCA_001591425_04756"/>
<dbReference type="EMBL" id="CP018866">
    <property type="protein sequence ID" value="AST92848.1"/>
    <property type="molecule type" value="Genomic_DNA"/>
</dbReference>
<proteinExistence type="predicted"/>
<evidence type="ECO:0000313" key="1">
    <source>
        <dbReference type="EMBL" id="AST92848.1"/>
    </source>
</evidence>
<dbReference type="InterPro" id="IPR024787">
    <property type="entry name" value="EcsC"/>
</dbReference>
<sequence length="272" mass="32105">MQESQVKDKIVSWENELKLLQKSQLEETIDSWLETAFSYIPEELKHNFFQQLDTWLFHLQGIIQESTFQNEAEQRIINTAQIFEPSITSIEQIQTLNLEQKSFIANQQMAKQKLYALVQGGMTGIGKYSTLAMDIPAFTLLNIRTTQLIAMSFGYTSKSPMEMVRLLQVYYAATLPKRFQYERWEQLKQELKLERDPYFYPLSEREHPETWIHHPLTHLLKLIFIITVTRKKERLPIVGIVTGASLNHYWTKQVSTFAHHYFSVRHLAENEY</sequence>
<dbReference type="PANTHER" id="PTHR41260">
    <property type="entry name" value="PROTEIN ECSC"/>
    <property type="match status" value="1"/>
</dbReference>
<protein>
    <recommendedName>
        <fullName evidence="3">EcsC family protein</fullName>
    </recommendedName>
</protein>
<dbReference type="KEGG" id="bcoh:BC6307_16930"/>
<evidence type="ECO:0008006" key="3">
    <source>
        <dbReference type="Google" id="ProtNLM"/>
    </source>
</evidence>
<evidence type="ECO:0000313" key="2">
    <source>
        <dbReference type="Proteomes" id="UP000215224"/>
    </source>
</evidence>
<name>A0A223KU24_9BACI</name>